<sequence length="39" mass="4020">MTTVTATSADGMTTVGIVDGNTIVTRTTTDLPLHVLDSL</sequence>
<dbReference type="AlphaFoldDB" id="A0A7W8L4F6"/>
<name>A0A7W8L4F6_9BURK</name>
<evidence type="ECO:0000313" key="2">
    <source>
        <dbReference type="Proteomes" id="UP000592820"/>
    </source>
</evidence>
<accession>A0A7W8L4F6</accession>
<proteinExistence type="predicted"/>
<comment type="caution">
    <text evidence="1">The sequence shown here is derived from an EMBL/GenBank/DDBJ whole genome shotgun (WGS) entry which is preliminary data.</text>
</comment>
<reference evidence="1 2" key="1">
    <citation type="submission" date="2020-08" db="EMBL/GenBank/DDBJ databases">
        <title>Genomic Encyclopedia of Type Strains, Phase IV (KMG-V): Genome sequencing to study the core and pangenomes of soil and plant-associated prokaryotes.</title>
        <authorList>
            <person name="Whitman W."/>
        </authorList>
    </citation>
    <scope>NUCLEOTIDE SEQUENCE [LARGE SCALE GENOMIC DNA]</scope>
    <source>
        <strain evidence="1 2">JPY162</strain>
    </source>
</reference>
<organism evidence="1 2">
    <name type="scientific">Paraburkholderia youngii</name>
    <dbReference type="NCBI Taxonomy" id="2782701"/>
    <lineage>
        <taxon>Bacteria</taxon>
        <taxon>Pseudomonadati</taxon>
        <taxon>Pseudomonadota</taxon>
        <taxon>Betaproteobacteria</taxon>
        <taxon>Burkholderiales</taxon>
        <taxon>Burkholderiaceae</taxon>
        <taxon>Paraburkholderia</taxon>
    </lineage>
</organism>
<dbReference type="EMBL" id="JACHDE010000002">
    <property type="protein sequence ID" value="MBB5399056.1"/>
    <property type="molecule type" value="Genomic_DNA"/>
</dbReference>
<evidence type="ECO:0000313" key="1">
    <source>
        <dbReference type="EMBL" id="MBB5399056.1"/>
    </source>
</evidence>
<dbReference type="Proteomes" id="UP000592820">
    <property type="component" value="Unassembled WGS sequence"/>
</dbReference>
<protein>
    <submittedName>
        <fullName evidence="1">Uncharacterized protein</fullName>
    </submittedName>
</protein>
<gene>
    <name evidence="1" type="ORF">HDG41_001095</name>
</gene>